<gene>
    <name evidence="3" type="primary">P0677G01.22</name>
</gene>
<evidence type="ECO:0000259" key="2">
    <source>
        <dbReference type="Pfam" id="PF14303"/>
    </source>
</evidence>
<protein>
    <recommendedName>
        <fullName evidence="2">No apical meristem-associated C-terminal domain-containing protein</fullName>
    </recommendedName>
</protein>
<accession>Q6K5M5</accession>
<feature type="compositionally biased region" description="Basic and acidic residues" evidence="1">
    <location>
        <begin position="94"/>
        <end position="105"/>
    </location>
</feature>
<feature type="region of interest" description="Disordered" evidence="1">
    <location>
        <begin position="18"/>
        <end position="43"/>
    </location>
</feature>
<reference evidence="4" key="2">
    <citation type="journal article" date="2008" name="Nucleic Acids Res.">
        <title>The rice annotation project database (RAP-DB): 2008 update.</title>
        <authorList>
            <consortium name="The rice annotation project (RAP)"/>
        </authorList>
    </citation>
    <scope>GENOME REANNOTATION</scope>
    <source>
        <strain evidence="4">cv. Nipponbare</strain>
    </source>
</reference>
<evidence type="ECO:0000256" key="1">
    <source>
        <dbReference type="SAM" id="MobiDB-lite"/>
    </source>
</evidence>
<dbReference type="Pfam" id="PF14303">
    <property type="entry name" value="NAM-associated"/>
    <property type="match status" value="1"/>
</dbReference>
<evidence type="ECO:0000313" key="4">
    <source>
        <dbReference type="Proteomes" id="UP000000763"/>
    </source>
</evidence>
<reference evidence="4" key="1">
    <citation type="journal article" date="2005" name="Nature">
        <title>The map-based sequence of the rice genome.</title>
        <authorList>
            <consortium name="International rice genome sequencing project (IRGSP)"/>
            <person name="Matsumoto T."/>
            <person name="Wu J."/>
            <person name="Kanamori H."/>
            <person name="Katayose Y."/>
            <person name="Fujisawa M."/>
            <person name="Namiki N."/>
            <person name="Mizuno H."/>
            <person name="Yamamoto K."/>
            <person name="Antonio B.A."/>
            <person name="Baba T."/>
            <person name="Sakata K."/>
            <person name="Nagamura Y."/>
            <person name="Aoki H."/>
            <person name="Arikawa K."/>
            <person name="Arita K."/>
            <person name="Bito T."/>
            <person name="Chiden Y."/>
            <person name="Fujitsuka N."/>
            <person name="Fukunaka R."/>
            <person name="Hamada M."/>
            <person name="Harada C."/>
            <person name="Hayashi A."/>
            <person name="Hijishita S."/>
            <person name="Honda M."/>
            <person name="Hosokawa S."/>
            <person name="Ichikawa Y."/>
            <person name="Idonuma A."/>
            <person name="Iijima M."/>
            <person name="Ikeda M."/>
            <person name="Ikeno M."/>
            <person name="Ito K."/>
            <person name="Ito S."/>
            <person name="Ito T."/>
            <person name="Ito Y."/>
            <person name="Ito Y."/>
            <person name="Iwabuchi A."/>
            <person name="Kamiya K."/>
            <person name="Karasawa W."/>
            <person name="Kurita K."/>
            <person name="Katagiri S."/>
            <person name="Kikuta A."/>
            <person name="Kobayashi H."/>
            <person name="Kobayashi N."/>
            <person name="Machita K."/>
            <person name="Maehara T."/>
            <person name="Masukawa M."/>
            <person name="Mizubayashi T."/>
            <person name="Mukai Y."/>
            <person name="Nagasaki H."/>
            <person name="Nagata Y."/>
            <person name="Naito S."/>
            <person name="Nakashima M."/>
            <person name="Nakama Y."/>
            <person name="Nakamichi Y."/>
            <person name="Nakamura M."/>
            <person name="Meguro A."/>
            <person name="Negishi M."/>
            <person name="Ohta I."/>
            <person name="Ohta T."/>
            <person name="Okamoto M."/>
            <person name="Ono N."/>
            <person name="Saji S."/>
            <person name="Sakaguchi M."/>
            <person name="Sakai K."/>
            <person name="Shibata M."/>
            <person name="Shimokawa T."/>
            <person name="Song J."/>
            <person name="Takazaki Y."/>
            <person name="Terasawa K."/>
            <person name="Tsugane M."/>
            <person name="Tsuji K."/>
            <person name="Ueda S."/>
            <person name="Waki K."/>
            <person name="Yamagata H."/>
            <person name="Yamamoto M."/>
            <person name="Yamamoto S."/>
            <person name="Yamane H."/>
            <person name="Yoshiki S."/>
            <person name="Yoshihara R."/>
            <person name="Yukawa K."/>
            <person name="Zhong H."/>
            <person name="Yano M."/>
            <person name="Yuan Q."/>
            <person name="Ouyang S."/>
            <person name="Liu J."/>
            <person name="Jones K.M."/>
            <person name="Gansberger K."/>
            <person name="Moffat K."/>
            <person name="Hill J."/>
            <person name="Bera J."/>
            <person name="Fadrosh D."/>
            <person name="Jin S."/>
            <person name="Johri S."/>
            <person name="Kim M."/>
            <person name="Overton L."/>
            <person name="Reardon M."/>
            <person name="Tsitrin T."/>
            <person name="Vuong H."/>
            <person name="Weaver B."/>
            <person name="Ciecko A."/>
            <person name="Tallon L."/>
            <person name="Jackson J."/>
            <person name="Pai G."/>
            <person name="Aken S.V."/>
            <person name="Utterback T."/>
            <person name="Reidmuller S."/>
            <person name="Feldblyum T."/>
            <person name="Hsiao J."/>
            <person name="Zismann V."/>
            <person name="Iobst S."/>
            <person name="de Vazeille A.R."/>
            <person name="Buell C.R."/>
            <person name="Ying K."/>
            <person name="Li Y."/>
            <person name="Lu T."/>
            <person name="Huang Y."/>
            <person name="Zhao Q."/>
            <person name="Feng Q."/>
            <person name="Zhang L."/>
            <person name="Zhu J."/>
            <person name="Weng Q."/>
            <person name="Mu J."/>
            <person name="Lu Y."/>
            <person name="Fan D."/>
            <person name="Liu Y."/>
            <person name="Guan J."/>
            <person name="Zhang Y."/>
            <person name="Yu S."/>
            <person name="Liu X."/>
            <person name="Zhang Y."/>
            <person name="Hong G."/>
            <person name="Han B."/>
            <person name="Choisne N."/>
            <person name="Demange N."/>
            <person name="Orjeda G."/>
            <person name="Samain S."/>
            <person name="Cattolico L."/>
            <person name="Pelletier E."/>
            <person name="Couloux A."/>
            <person name="Segurens B."/>
            <person name="Wincker P."/>
            <person name="D'Hont A."/>
            <person name="Scarpelli C."/>
            <person name="Weissenbach J."/>
            <person name="Salanoubat M."/>
            <person name="Quetier F."/>
            <person name="Yu Y."/>
            <person name="Kim H.R."/>
            <person name="Rambo T."/>
            <person name="Currie J."/>
            <person name="Collura K."/>
            <person name="Luo M."/>
            <person name="Yang T."/>
            <person name="Ammiraju J.S.S."/>
            <person name="Engler F."/>
            <person name="Soderlund C."/>
            <person name="Wing R.A."/>
            <person name="Palmer L.E."/>
            <person name="de la Bastide M."/>
            <person name="Spiegel L."/>
            <person name="Nascimento L."/>
            <person name="Zutavern T."/>
            <person name="O'Shaughnessy A."/>
            <person name="Dike S."/>
            <person name="Dedhia N."/>
            <person name="Preston R."/>
            <person name="Balija V."/>
            <person name="McCombie W.R."/>
            <person name="Chow T."/>
            <person name="Chen H."/>
            <person name="Chung M."/>
            <person name="Chen C."/>
            <person name="Shaw J."/>
            <person name="Wu H."/>
            <person name="Hsiao K."/>
            <person name="Chao Y."/>
            <person name="Chu M."/>
            <person name="Cheng C."/>
            <person name="Hour A."/>
            <person name="Lee P."/>
            <person name="Lin S."/>
            <person name="Lin Y."/>
            <person name="Liou J."/>
            <person name="Liu S."/>
            <person name="Hsing Y."/>
            <person name="Raghuvanshi S."/>
            <person name="Mohanty A."/>
            <person name="Bharti A.K."/>
            <person name="Gaur A."/>
            <person name="Gupta V."/>
            <person name="Kumar D."/>
            <person name="Ravi V."/>
            <person name="Vij S."/>
            <person name="Kapur A."/>
            <person name="Khurana P."/>
            <person name="Khurana P."/>
            <person name="Khurana J.P."/>
            <person name="Tyagi A.K."/>
            <person name="Gaikwad K."/>
            <person name="Singh A."/>
            <person name="Dalal V."/>
            <person name="Srivastava S."/>
            <person name="Dixit A."/>
            <person name="Pal A.K."/>
            <person name="Ghazi I.A."/>
            <person name="Yadav M."/>
            <person name="Pandit A."/>
            <person name="Bhargava A."/>
            <person name="Sureshbabu K."/>
            <person name="Batra K."/>
            <person name="Sharma T.R."/>
            <person name="Mohapatra T."/>
            <person name="Singh N.K."/>
            <person name="Messing J."/>
            <person name="Nelson A.B."/>
            <person name="Fuks G."/>
            <person name="Kavchok S."/>
            <person name="Keizer G."/>
            <person name="Linton E."/>
            <person name="Llaca V."/>
            <person name="Song R."/>
            <person name="Tanyolac B."/>
            <person name="Young S."/>
            <person name="Ho-Il K."/>
            <person name="Hahn J.H."/>
            <person name="Sangsakoo G."/>
            <person name="Vanavichit A."/>
            <person name="de Mattos Luiz.A.T."/>
            <person name="Zimmer P.D."/>
            <person name="Malone G."/>
            <person name="Dellagostin O."/>
            <person name="de Oliveira A.C."/>
            <person name="Bevan M."/>
            <person name="Bancroft I."/>
            <person name="Minx P."/>
            <person name="Cordum H."/>
            <person name="Wilson R."/>
            <person name="Cheng Z."/>
            <person name="Jin W."/>
            <person name="Jiang J."/>
            <person name="Leong S.A."/>
            <person name="Iwama H."/>
            <person name="Gojobori T."/>
            <person name="Itoh T."/>
            <person name="Niimura Y."/>
            <person name="Fujii Y."/>
            <person name="Habara T."/>
            <person name="Sakai H."/>
            <person name="Sato Y."/>
            <person name="Wilson G."/>
            <person name="Kumar K."/>
            <person name="McCouch S."/>
            <person name="Juretic N."/>
            <person name="Hoen D."/>
            <person name="Wright S."/>
            <person name="Bruskiewich R."/>
            <person name="Bureau T."/>
            <person name="Miyao A."/>
            <person name="Hirochika H."/>
            <person name="Nishikawa T."/>
            <person name="Kadowaki K."/>
            <person name="Sugiura M."/>
            <person name="Burr B."/>
            <person name="Sasaki T."/>
        </authorList>
    </citation>
    <scope>NUCLEOTIDE SEQUENCE [LARGE SCALE GENOMIC DNA]</scope>
    <source>
        <strain evidence="4">cv. Nipponbare</strain>
    </source>
</reference>
<name>Q6K5M5_ORYSJ</name>
<organism evidence="3 4">
    <name type="scientific">Oryza sativa subsp. japonica</name>
    <name type="common">Rice</name>
    <dbReference type="NCBI Taxonomy" id="39947"/>
    <lineage>
        <taxon>Eukaryota</taxon>
        <taxon>Viridiplantae</taxon>
        <taxon>Streptophyta</taxon>
        <taxon>Embryophyta</taxon>
        <taxon>Tracheophyta</taxon>
        <taxon>Spermatophyta</taxon>
        <taxon>Magnoliopsida</taxon>
        <taxon>Liliopsida</taxon>
        <taxon>Poales</taxon>
        <taxon>Poaceae</taxon>
        <taxon>BOP clade</taxon>
        <taxon>Oryzoideae</taxon>
        <taxon>Oryzeae</taxon>
        <taxon>Oryzinae</taxon>
        <taxon>Oryza</taxon>
        <taxon>Oryza sativa</taxon>
    </lineage>
</organism>
<feature type="region of interest" description="Disordered" evidence="1">
    <location>
        <begin position="85"/>
        <end position="108"/>
    </location>
</feature>
<evidence type="ECO:0000313" key="3">
    <source>
        <dbReference type="EMBL" id="BAD22100.1"/>
    </source>
</evidence>
<dbReference type="EMBL" id="AP005322">
    <property type="protein sequence ID" value="BAD22100.1"/>
    <property type="molecule type" value="Genomic_DNA"/>
</dbReference>
<proteinExistence type="predicted"/>
<dbReference type="Proteomes" id="UP000000763">
    <property type="component" value="Chromosome 2"/>
</dbReference>
<sequence>MDGSAYFTNLINEGDTTYDWSALGSQPEDPKSQVGEGEAYVRSNQKRSKNFSMKEDVLLVSAWLHLLVLRAAFLKIENLIPANGMQLSGKPTGRKKEKEKQRQHSDQSQIDALDHLWVKKKEADVEKEWQRAERCKVASALDQQQIDLEKEMFEFKRMIVEDRIMRLDTRVMSIEEQD</sequence>
<feature type="domain" description="No apical meristem-associated C-terminal" evidence="2">
    <location>
        <begin position="90"/>
        <end position="177"/>
    </location>
</feature>
<dbReference type="InterPro" id="IPR029466">
    <property type="entry name" value="NAM-associated_C"/>
</dbReference>
<dbReference type="AlphaFoldDB" id="Q6K5M5"/>